<dbReference type="Gene3D" id="3.40.630.30">
    <property type="match status" value="1"/>
</dbReference>
<evidence type="ECO:0000256" key="3">
    <source>
        <dbReference type="ARBA" id="ARBA00020586"/>
    </source>
</evidence>
<evidence type="ECO:0000256" key="5">
    <source>
        <dbReference type="SAM" id="MobiDB-lite"/>
    </source>
</evidence>
<dbReference type="EMBL" id="JAKEIP010000045">
    <property type="protein sequence ID" value="MCF1594768.1"/>
    <property type="molecule type" value="Genomic_DNA"/>
</dbReference>
<feature type="domain" description="Acyltransferase MbtK/IucB-like conserved" evidence="6">
    <location>
        <begin position="153"/>
        <end position="201"/>
    </location>
</feature>
<reference evidence="7" key="1">
    <citation type="submission" date="2022-01" db="EMBL/GenBank/DDBJ databases">
        <title>Draft Genome Sequences of Seven Type Strains of the Genus Streptomyces.</title>
        <authorList>
            <person name="Aziz S."/>
            <person name="Coretto E."/>
            <person name="Chronakova A."/>
            <person name="Sproer C."/>
            <person name="Huber K."/>
            <person name="Nouioui I."/>
            <person name="Gross H."/>
        </authorList>
    </citation>
    <scope>NUCLEOTIDE SEQUENCE</scope>
    <source>
        <strain evidence="7">DSM 103493</strain>
    </source>
</reference>
<dbReference type="Proteomes" id="UP001139384">
    <property type="component" value="Unassembled WGS sequence"/>
</dbReference>
<sequence length="320" mass="33126">MPPTDASADAETDTAADADTAPVTDIGTATTPGARERRVAPAPAPAAGASADSEDTLDVPLPDEIIALFTEDAGAGRTGNLGARSGPAVASAPAPAAPSVPDSTDAPVPDLTEAPVLGPTAAPDSDLSIADDLLDHVADWGPISTSAGVLHLVPVRVDRDLPIIGRWMNDPAVAAFWGLAGPQNATEEHLRIHLSGDGRSVPCLGLLEGTPMSYWEIYRADLDPLARHYPARPHDTGVHLLIGAVGDRGRGLGGILLRAVADLALDKRPACARIVAEPDIRNTPSVAAFLSAGFRFSAEVDLPAKRAALMVRDRSLRHLL</sequence>
<evidence type="ECO:0000259" key="6">
    <source>
        <dbReference type="SMART" id="SM01006"/>
    </source>
</evidence>
<comment type="pathway">
    <text evidence="2">Siderophore biosynthesis; mycobactin biosynthesis.</text>
</comment>
<feature type="compositionally biased region" description="Low complexity" evidence="5">
    <location>
        <begin position="87"/>
        <end position="107"/>
    </location>
</feature>
<accession>A0A9X1PZW5</accession>
<dbReference type="SUPFAM" id="SSF55729">
    <property type="entry name" value="Acyl-CoA N-acyltransferases (Nat)"/>
    <property type="match status" value="1"/>
</dbReference>
<feature type="region of interest" description="Disordered" evidence="5">
    <location>
        <begin position="1"/>
        <end position="58"/>
    </location>
</feature>
<dbReference type="AlphaFoldDB" id="A0A9X1PZW5"/>
<dbReference type="InterPro" id="IPR019432">
    <property type="entry name" value="Acyltransferase_MbtK/IucB-like"/>
</dbReference>
<dbReference type="SMART" id="SM01006">
    <property type="entry name" value="AlcB"/>
    <property type="match status" value="1"/>
</dbReference>
<evidence type="ECO:0000256" key="2">
    <source>
        <dbReference type="ARBA" id="ARBA00005102"/>
    </source>
</evidence>
<keyword evidence="8" id="KW-1185">Reference proteome</keyword>
<dbReference type="GO" id="GO:0019290">
    <property type="term" value="P:siderophore biosynthetic process"/>
    <property type="evidence" value="ECO:0007669"/>
    <property type="project" value="InterPro"/>
</dbReference>
<feature type="region of interest" description="Disordered" evidence="5">
    <location>
        <begin position="76"/>
        <end position="115"/>
    </location>
</feature>
<dbReference type="GO" id="GO:0016410">
    <property type="term" value="F:N-acyltransferase activity"/>
    <property type="evidence" value="ECO:0007669"/>
    <property type="project" value="TreeGrafter"/>
</dbReference>
<gene>
    <name evidence="7" type="ORF">L0P92_14475</name>
</gene>
<evidence type="ECO:0000256" key="1">
    <source>
        <dbReference type="ARBA" id="ARBA00003818"/>
    </source>
</evidence>
<evidence type="ECO:0000313" key="8">
    <source>
        <dbReference type="Proteomes" id="UP001139384"/>
    </source>
</evidence>
<dbReference type="Pfam" id="PF13523">
    <property type="entry name" value="Acetyltransf_8"/>
    <property type="match status" value="1"/>
</dbReference>
<protein>
    <recommendedName>
        <fullName evidence="3">Lysine N-acyltransferase MbtK</fullName>
    </recommendedName>
    <alternativeName>
        <fullName evidence="4">Mycobactin synthase protein K</fullName>
    </alternativeName>
</protein>
<dbReference type="PANTHER" id="PTHR31438">
    <property type="entry name" value="LYSINE N-ACYLTRANSFERASE C17G9.06C-RELATED"/>
    <property type="match status" value="1"/>
</dbReference>
<proteinExistence type="predicted"/>
<comment type="function">
    <text evidence="1">Acyltransferase required for the direct transfer of medium- to long-chain fatty acyl moieties from a carrier protein (MbtL) on to the epsilon-amino group of lysine residue in the mycobactin core.</text>
</comment>
<dbReference type="RefSeq" id="WP_234763059.1">
    <property type="nucleotide sequence ID" value="NZ_JAKEIP010000045.1"/>
</dbReference>
<name>A0A9X1PZW5_STRM4</name>
<comment type="caution">
    <text evidence="7">The sequence shown here is derived from an EMBL/GenBank/DDBJ whole genome shotgun (WGS) entry which is preliminary data.</text>
</comment>
<dbReference type="PANTHER" id="PTHR31438:SF1">
    <property type="entry name" value="LYSINE N-ACYLTRANSFERASE C17G9.06C-RELATED"/>
    <property type="match status" value="1"/>
</dbReference>
<evidence type="ECO:0000313" key="7">
    <source>
        <dbReference type="EMBL" id="MCF1594768.1"/>
    </source>
</evidence>
<evidence type="ECO:0000256" key="4">
    <source>
        <dbReference type="ARBA" id="ARBA00031122"/>
    </source>
</evidence>
<dbReference type="InterPro" id="IPR016181">
    <property type="entry name" value="Acyl_CoA_acyltransferase"/>
</dbReference>
<organism evidence="7 8">
    <name type="scientific">Streptomyces muensis</name>
    <dbReference type="NCBI Taxonomy" id="1077944"/>
    <lineage>
        <taxon>Bacteria</taxon>
        <taxon>Bacillati</taxon>
        <taxon>Actinomycetota</taxon>
        <taxon>Actinomycetes</taxon>
        <taxon>Kitasatosporales</taxon>
        <taxon>Streptomycetaceae</taxon>
        <taxon>Streptomyces</taxon>
    </lineage>
</organism>